<keyword evidence="1" id="KW-1133">Transmembrane helix</keyword>
<accession>A0A6V8SCQ5</accession>
<name>A0A6V8SCQ5_9CLOT</name>
<comment type="caution">
    <text evidence="2">The sequence shown here is derived from an EMBL/GenBank/DDBJ whole genome shotgun (WGS) entry which is preliminary data.</text>
</comment>
<sequence length="422" mass="45695">MKQWKIGRLSAGVGLILLGTLLIIARIQNLYYFEIIEKWWPVLIICLGIELVVGAFLAGNPKLSVTVDGKSVFIAIIIVVFVFISSGISFAAKNGISIFNGNGISINAFSNEKIVSNKMEFQSKKSLTLENKQGKISIDKSDNDKIEIEANISIGYNNEAVISDLQKQAIEFTDGENLVVKTNYNQNKQDGAVKKIDYIIKLPSSVKYDIKSSYGDVVVSNISSDGKVDQSSGSTNISNIKGNIEVNNKYGSVKIDTLEGNLIVSCNNGELNVLNVKGKVISSNAYGSTSIENISEDLEFKGSNGAFTEKNISGFSKISSKYGDVNIINPLKGANVEANNGTIKLESNKPIEGDVTIYNAFGNINSRIIKEQSAKIKCTTKSGSITNNFGLSSDNKNILEGEVNGGKFLFMMETKNGSININ</sequence>
<dbReference type="RefSeq" id="WP_183276557.1">
    <property type="nucleotide sequence ID" value="NZ_BLZR01000001.1"/>
</dbReference>
<protein>
    <recommendedName>
        <fullName evidence="4">Adhesin domain-containing protein</fullName>
    </recommendedName>
</protein>
<feature type="transmembrane region" description="Helical" evidence="1">
    <location>
        <begin position="39"/>
        <end position="59"/>
    </location>
</feature>
<dbReference type="AlphaFoldDB" id="A0A6V8SCQ5"/>
<gene>
    <name evidence="2" type="ORF">bsdtw1_01089</name>
</gene>
<feature type="transmembrane region" description="Helical" evidence="1">
    <location>
        <begin position="12"/>
        <end position="33"/>
    </location>
</feature>
<reference evidence="2 3" key="1">
    <citation type="submission" date="2020-07" db="EMBL/GenBank/DDBJ databases">
        <title>A new beta-1,3-glucan-decomposing anaerobic bacterium isolated from anoxic soil subjected to biological soil disinfestation.</title>
        <authorList>
            <person name="Ueki A."/>
            <person name="Tonouchi A."/>
        </authorList>
    </citation>
    <scope>NUCLEOTIDE SEQUENCE [LARGE SCALE GENOMIC DNA]</scope>
    <source>
        <strain evidence="2 3">TW1</strain>
    </source>
</reference>
<evidence type="ECO:0000313" key="3">
    <source>
        <dbReference type="Proteomes" id="UP000580568"/>
    </source>
</evidence>
<keyword evidence="1" id="KW-0472">Membrane</keyword>
<evidence type="ECO:0000256" key="1">
    <source>
        <dbReference type="SAM" id="Phobius"/>
    </source>
</evidence>
<feature type="transmembrane region" description="Helical" evidence="1">
    <location>
        <begin position="71"/>
        <end position="92"/>
    </location>
</feature>
<keyword evidence="3" id="KW-1185">Reference proteome</keyword>
<organism evidence="2 3">
    <name type="scientific">Clostridium fungisolvens</name>
    <dbReference type="NCBI Taxonomy" id="1604897"/>
    <lineage>
        <taxon>Bacteria</taxon>
        <taxon>Bacillati</taxon>
        <taxon>Bacillota</taxon>
        <taxon>Clostridia</taxon>
        <taxon>Eubacteriales</taxon>
        <taxon>Clostridiaceae</taxon>
        <taxon>Clostridium</taxon>
    </lineage>
</organism>
<dbReference type="EMBL" id="BLZR01000001">
    <property type="protein sequence ID" value="GFP75024.1"/>
    <property type="molecule type" value="Genomic_DNA"/>
</dbReference>
<proteinExistence type="predicted"/>
<evidence type="ECO:0008006" key="4">
    <source>
        <dbReference type="Google" id="ProtNLM"/>
    </source>
</evidence>
<dbReference type="Proteomes" id="UP000580568">
    <property type="component" value="Unassembled WGS sequence"/>
</dbReference>
<keyword evidence="1" id="KW-0812">Transmembrane</keyword>
<evidence type="ECO:0000313" key="2">
    <source>
        <dbReference type="EMBL" id="GFP75024.1"/>
    </source>
</evidence>